<dbReference type="Gene3D" id="3.40.50.720">
    <property type="entry name" value="NAD(P)-binding Rossmann-like Domain"/>
    <property type="match status" value="1"/>
</dbReference>
<dbReference type="GO" id="GO:0016747">
    <property type="term" value="F:acyltransferase activity, transferring groups other than amino-acyl groups"/>
    <property type="evidence" value="ECO:0007669"/>
    <property type="project" value="InterPro"/>
</dbReference>
<keyword evidence="3" id="KW-1185">Reference proteome</keyword>
<dbReference type="Gene3D" id="3.40.50.261">
    <property type="entry name" value="Succinyl-CoA synthetase domains"/>
    <property type="match status" value="2"/>
</dbReference>
<protein>
    <submittedName>
        <fullName evidence="2">Acyl-CoA synthetase (NDP forming)</fullName>
    </submittedName>
</protein>
<dbReference type="Gene3D" id="3.40.630.30">
    <property type="match status" value="1"/>
</dbReference>
<dbReference type="GO" id="GO:0005524">
    <property type="term" value="F:ATP binding"/>
    <property type="evidence" value="ECO:0007669"/>
    <property type="project" value="InterPro"/>
</dbReference>
<evidence type="ECO:0000313" key="3">
    <source>
        <dbReference type="Proteomes" id="UP000198662"/>
    </source>
</evidence>
<dbReference type="OrthoDB" id="190266at2"/>
<reference evidence="3" key="1">
    <citation type="submission" date="2016-10" db="EMBL/GenBank/DDBJ databases">
        <authorList>
            <person name="Varghese N."/>
            <person name="Submissions S."/>
        </authorList>
    </citation>
    <scope>NUCLEOTIDE SEQUENCE [LARGE SCALE GENOMIC DNA]</scope>
    <source>
        <strain evidence="3">CGMCC 4.3147</strain>
    </source>
</reference>
<dbReference type="Proteomes" id="UP000198662">
    <property type="component" value="Unassembled WGS sequence"/>
</dbReference>
<feature type="domain" description="N-acetyltransferase" evidence="1">
    <location>
        <begin position="1"/>
        <end position="177"/>
    </location>
</feature>
<dbReference type="InterPro" id="IPR000182">
    <property type="entry name" value="GNAT_dom"/>
</dbReference>
<dbReference type="SMART" id="SM00881">
    <property type="entry name" value="CoA_binding"/>
    <property type="match status" value="1"/>
</dbReference>
<organism evidence="2 3">
    <name type="scientific">Glycomyces sambucus</name>
    <dbReference type="NCBI Taxonomy" id="380244"/>
    <lineage>
        <taxon>Bacteria</taxon>
        <taxon>Bacillati</taxon>
        <taxon>Actinomycetota</taxon>
        <taxon>Actinomycetes</taxon>
        <taxon>Glycomycetales</taxon>
        <taxon>Glycomycetaceae</taxon>
        <taxon>Glycomyces</taxon>
    </lineage>
</organism>
<dbReference type="AlphaFoldDB" id="A0A1G9FLW7"/>
<dbReference type="SUPFAM" id="SSF52210">
    <property type="entry name" value="Succinyl-CoA synthetase domains"/>
    <property type="match status" value="2"/>
</dbReference>
<dbReference type="InterPro" id="IPR032875">
    <property type="entry name" value="Succ_CoA_lig_flav_dom"/>
</dbReference>
<name>A0A1G9FLW7_9ACTN</name>
<dbReference type="PANTHER" id="PTHR42793:SF1">
    <property type="entry name" value="PEPTIDYL-LYSINE N-ACETYLTRANSFERASE PATZ"/>
    <property type="match status" value="1"/>
</dbReference>
<proteinExistence type="predicted"/>
<dbReference type="EMBL" id="FNGF01000002">
    <property type="protein sequence ID" value="SDK89183.1"/>
    <property type="molecule type" value="Genomic_DNA"/>
</dbReference>
<dbReference type="Pfam" id="PF13549">
    <property type="entry name" value="ATP-grasp_5"/>
    <property type="match status" value="1"/>
</dbReference>
<dbReference type="Pfam" id="PF13607">
    <property type="entry name" value="Succ_CoA_lig"/>
    <property type="match status" value="1"/>
</dbReference>
<accession>A0A1G9FLW7</accession>
<dbReference type="STRING" id="380244.SAMN05216298_1879"/>
<dbReference type="Pfam" id="PF13380">
    <property type="entry name" value="CoA_binding_2"/>
    <property type="match status" value="1"/>
</dbReference>
<dbReference type="Gene3D" id="3.30.470.20">
    <property type="entry name" value="ATP-grasp fold, B domain"/>
    <property type="match status" value="1"/>
</dbReference>
<dbReference type="PROSITE" id="PS51186">
    <property type="entry name" value="GNAT"/>
    <property type="match status" value="1"/>
</dbReference>
<dbReference type="SUPFAM" id="SSF55729">
    <property type="entry name" value="Acyl-CoA N-acyltransferases (Nat)"/>
    <property type="match status" value="1"/>
</dbReference>
<dbReference type="InterPro" id="IPR016102">
    <property type="entry name" value="Succinyl-CoA_synth-like"/>
</dbReference>
<evidence type="ECO:0000259" key="1">
    <source>
        <dbReference type="PROSITE" id="PS51186"/>
    </source>
</evidence>
<evidence type="ECO:0000313" key="2">
    <source>
        <dbReference type="EMBL" id="SDK89183.1"/>
    </source>
</evidence>
<gene>
    <name evidence="2" type="ORF">SAMN05216298_1879</name>
</gene>
<dbReference type="Gene3D" id="3.30.1490.20">
    <property type="entry name" value="ATP-grasp fold, A domain"/>
    <property type="match status" value="1"/>
</dbReference>
<dbReference type="SUPFAM" id="SSF56059">
    <property type="entry name" value="Glutathione synthetase ATP-binding domain-like"/>
    <property type="match status" value="1"/>
</dbReference>
<dbReference type="InterPro" id="IPR016181">
    <property type="entry name" value="Acyl_CoA_acyltransferase"/>
</dbReference>
<sequence length="786" mass="79659">MNLRPIPAADVLDADGRIVRLRPRTPGDADALFPAGAPPHGHGTALAAVAEADGEPLAAAVLEVEGAEPKRARLHVSVAPAHAKRGLRTLLAEHLRAAAAAAGIKDVAADPAPAAEQSALRPLLDPAAVAVVGTERPGPAAAVLRSLLDHGFTGTLVPRLPADGEPVDLVIAAVPAPAAADVLERAGRAGARAAVILSTGTGRTAGTIAQEGLLHVARAHGIRLVGPDSLGVVSTPNRLQAGLAAEPPRPGGLCLVAQSDAVAAAALAHAARAGLGLHAFVALGDKTDVSANDLLAHWYDDPGAAAVALYPESFGNPRRFARLARAVARRKPVLAVKGGGVEPGRRTGLARTAGAAASDTAVDDLFAQAGVIRCDTFAQLADTARVLIGRPLPQGRRLGVVGDAAGAGTLAADAAAAAGLGLPAFGAATLGHLAEIAPGAAAADNPVDLGPAADPDAFAEALAVLGTSGEVDAVLAVITATGDDRDRLAAVGDALDGLPHLPAAVVAMGLPDAPLTLGARRIPVFDFPEPAVAALGRAAEYAAWRARPLGARPALPGIDRDRARAIVDRLLRAGGGWQTAADAAAILACYDIQLIEALHVISKGEAVAAARAVGYPVAVKAEEPDLVPKGGESGVHLGLSDAHEVRSAFADVAARIDGDDHAAVVVQPMLDAGIELAAGIVHDPLFGSLVVLGLGGAPEDRQHRILPLTGDDAESMWRSLRSGERLTEYSGSRPVDLDALTDLLVRLGRLAEDLPEIAELDLNPVMPLRYGVQAVDVKLRLSRTAA</sequence>
<dbReference type="InterPro" id="IPR036291">
    <property type="entry name" value="NAD(P)-bd_dom_sf"/>
</dbReference>
<dbReference type="RefSeq" id="WP_091046589.1">
    <property type="nucleotide sequence ID" value="NZ_FNGF01000002.1"/>
</dbReference>
<dbReference type="InterPro" id="IPR003781">
    <property type="entry name" value="CoA-bd"/>
</dbReference>
<dbReference type="SUPFAM" id="SSF51735">
    <property type="entry name" value="NAD(P)-binding Rossmann-fold domains"/>
    <property type="match status" value="1"/>
</dbReference>
<dbReference type="PANTHER" id="PTHR42793">
    <property type="entry name" value="COA BINDING DOMAIN CONTAINING PROTEIN"/>
    <property type="match status" value="1"/>
</dbReference>
<dbReference type="InterPro" id="IPR013815">
    <property type="entry name" value="ATP_grasp_subdomain_1"/>
</dbReference>